<proteinExistence type="predicted"/>
<dbReference type="Proteomes" id="UP001169242">
    <property type="component" value="Unassembled WGS sequence"/>
</dbReference>
<protein>
    <submittedName>
        <fullName evidence="1">Uncharacterized protein</fullName>
    </submittedName>
</protein>
<evidence type="ECO:0000313" key="1">
    <source>
        <dbReference type="EMBL" id="MDA3729907.1"/>
    </source>
</evidence>
<comment type="caution">
    <text evidence="1">The sequence shown here is derived from an EMBL/GenBank/DDBJ whole genome shotgun (WGS) entry which is preliminary data.</text>
</comment>
<accession>A0AA42DJ62</accession>
<dbReference type="AlphaFoldDB" id="A0AA42DJ62"/>
<reference evidence="1" key="1">
    <citation type="journal article" date="2023" name="Int. J. Syst. Evol. Microbiol.">
        <title>&lt;i&gt;Holtiella tumoricola&lt;/i&gt; gen. nov. sp. nov., isolated from a human clinical sample.</title>
        <authorList>
            <person name="Allen-Vercoe E."/>
            <person name="Daigneault M.C."/>
            <person name="Vancuren S.J."/>
            <person name="Cochrane K."/>
            <person name="O'Neal L.L."/>
            <person name="Sankaranarayanan K."/>
            <person name="Lawson P.A."/>
        </authorList>
    </citation>
    <scope>NUCLEOTIDE SEQUENCE</scope>
    <source>
        <strain evidence="1">CC70A</strain>
    </source>
</reference>
<dbReference type="EMBL" id="JAQIFT010000002">
    <property type="protein sequence ID" value="MDA3729907.1"/>
    <property type="molecule type" value="Genomic_DNA"/>
</dbReference>
<gene>
    <name evidence="1" type="ORF">PBV87_00070</name>
</gene>
<evidence type="ECO:0000313" key="2">
    <source>
        <dbReference type="Proteomes" id="UP001169242"/>
    </source>
</evidence>
<keyword evidence="2" id="KW-1185">Reference proteome</keyword>
<dbReference type="RefSeq" id="WP_271010677.1">
    <property type="nucleotide sequence ID" value="NZ_JAQIFT010000002.1"/>
</dbReference>
<organism evidence="1 2">
    <name type="scientific">Holtiella tumoricola</name>
    <dbReference type="NCBI Taxonomy" id="3018743"/>
    <lineage>
        <taxon>Bacteria</taxon>
        <taxon>Bacillati</taxon>
        <taxon>Bacillota</taxon>
        <taxon>Clostridia</taxon>
        <taxon>Lachnospirales</taxon>
        <taxon>Cellulosilyticaceae</taxon>
        <taxon>Holtiella</taxon>
    </lineage>
</organism>
<sequence length="171" mass="19749">MDAQELLIQVNQLLETGLKVSEVEKKLGYGDGQARKLLSKAGFKCDRKLNKYVPKDGEVQTLEQVVKPIEEKPQVTRSNGVMPRQEPKQELTQKQVFTGAEVDILHKLIQEYQVRQLIQSETEEDKGKTINRNVRVYEKQFDSFATWCKENNVTQADALYRAIDLMMKTFK</sequence>
<name>A0AA42DJ62_9FIRM</name>